<protein>
    <submittedName>
        <fullName evidence="3">SGNH hydrolase</fullName>
    </submittedName>
</protein>
<dbReference type="PANTHER" id="PTHR43784">
    <property type="entry name" value="GDSL-LIKE LIPASE/ACYLHYDROLASE, PUTATIVE (AFU_ORTHOLOGUE AFUA_2G00820)-RELATED"/>
    <property type="match status" value="1"/>
</dbReference>
<dbReference type="Proteomes" id="UP001144280">
    <property type="component" value="Unassembled WGS sequence"/>
</dbReference>
<evidence type="ECO:0000259" key="2">
    <source>
        <dbReference type="Pfam" id="PF13472"/>
    </source>
</evidence>
<dbReference type="EMBL" id="BSDI01000024">
    <property type="protein sequence ID" value="GLH99462.1"/>
    <property type="molecule type" value="Genomic_DNA"/>
</dbReference>
<name>A0ABQ5QZX0_9ACTN</name>
<dbReference type="CDD" id="cd01830">
    <property type="entry name" value="XynE_like"/>
    <property type="match status" value="1"/>
</dbReference>
<dbReference type="SUPFAM" id="SSF52266">
    <property type="entry name" value="SGNH hydrolase"/>
    <property type="match status" value="1"/>
</dbReference>
<evidence type="ECO:0000256" key="1">
    <source>
        <dbReference type="SAM" id="SignalP"/>
    </source>
</evidence>
<evidence type="ECO:0000313" key="4">
    <source>
        <dbReference type="Proteomes" id="UP001144280"/>
    </source>
</evidence>
<dbReference type="Gene3D" id="3.40.50.1110">
    <property type="entry name" value="SGNH hydrolase"/>
    <property type="match status" value="1"/>
</dbReference>
<evidence type="ECO:0000313" key="3">
    <source>
        <dbReference type="EMBL" id="GLH99462.1"/>
    </source>
</evidence>
<dbReference type="InterPro" id="IPR053140">
    <property type="entry name" value="GDSL_Rv0518-like"/>
</dbReference>
<feature type="signal peptide" evidence="1">
    <location>
        <begin position="1"/>
        <end position="19"/>
    </location>
</feature>
<feature type="chain" id="PRO_5046103051" evidence="1">
    <location>
        <begin position="20"/>
        <end position="423"/>
    </location>
</feature>
<dbReference type="InterPro" id="IPR036514">
    <property type="entry name" value="SGNH_hydro_sf"/>
</dbReference>
<dbReference type="RefSeq" id="WP_281899130.1">
    <property type="nucleotide sequence ID" value="NZ_BSDI01000024.1"/>
</dbReference>
<dbReference type="PANTHER" id="PTHR43784:SF2">
    <property type="entry name" value="GDSL-LIKE LIPASE_ACYLHYDROLASE, PUTATIVE (AFU_ORTHOLOGUE AFUA_2G00820)-RELATED"/>
    <property type="match status" value="1"/>
</dbReference>
<keyword evidence="3" id="KW-0378">Hydrolase</keyword>
<organism evidence="3 4">
    <name type="scientific">Phytohabitans aurantiacus</name>
    <dbReference type="NCBI Taxonomy" id="3016789"/>
    <lineage>
        <taxon>Bacteria</taxon>
        <taxon>Bacillati</taxon>
        <taxon>Actinomycetota</taxon>
        <taxon>Actinomycetes</taxon>
        <taxon>Micromonosporales</taxon>
        <taxon>Micromonosporaceae</taxon>
    </lineage>
</organism>
<sequence length="423" mass="43343">MTQSSSRFGAALLAALAVAATVVAVRSAPSIVGTGAAGGGGGGGNWVAGWAPSPVAGSEIPWMPDCPAGKGLTDQTVRNVAFLAAGGSAVRVRVTNTFGATALRVGRASVAVQGADAAVVPGTVRELTFGGKTSVTVAAGGRALSDPVQLSVAALSTLLVSVYVPEATGPVTNHPFTAQGNFLAAGDRALSPTGEGYSSIPCWMLVDGIDVRASSRFTGTVVALGDSITDTSATSGNANKRYPDDLARRLNARRGSTLSVVNAGLGGNRLLAPRDGEPYWGVPALARLERDVFAQTGVKSVILFEGVNDIGYSAGADEMIAGYQQVIAQTKAQGLRIYGATITPFGGSFIETPERLATWRAVNHWIRTSGEFDGVFDFAKALGAPGNPEALATQYDSGDHLHPNDAGCQAMADTVNLDVLLRR</sequence>
<proteinExistence type="predicted"/>
<keyword evidence="4" id="KW-1185">Reference proteome</keyword>
<dbReference type="Pfam" id="PF13472">
    <property type="entry name" value="Lipase_GDSL_2"/>
    <property type="match status" value="1"/>
</dbReference>
<dbReference type="InterPro" id="IPR013830">
    <property type="entry name" value="SGNH_hydro"/>
</dbReference>
<accession>A0ABQ5QZX0</accession>
<feature type="domain" description="SGNH hydrolase-type esterase" evidence="2">
    <location>
        <begin position="223"/>
        <end position="409"/>
    </location>
</feature>
<dbReference type="GO" id="GO:0016787">
    <property type="term" value="F:hydrolase activity"/>
    <property type="evidence" value="ECO:0007669"/>
    <property type="project" value="UniProtKB-KW"/>
</dbReference>
<comment type="caution">
    <text evidence="3">The sequence shown here is derived from an EMBL/GenBank/DDBJ whole genome shotgun (WGS) entry which is preliminary data.</text>
</comment>
<keyword evidence="1" id="KW-0732">Signal</keyword>
<gene>
    <name evidence="3" type="ORF">Pa4123_47380</name>
</gene>
<reference evidence="3" key="1">
    <citation type="submission" date="2022-12" db="EMBL/GenBank/DDBJ databases">
        <title>New Phytohabitans aurantiacus sp. RD004123 nov., an actinomycete isolated from soil.</title>
        <authorList>
            <person name="Triningsih D.W."/>
            <person name="Harunari E."/>
            <person name="Igarashi Y."/>
        </authorList>
    </citation>
    <scope>NUCLEOTIDE SEQUENCE</scope>
    <source>
        <strain evidence="3">RD004123</strain>
    </source>
</reference>